<dbReference type="AlphaFoldDB" id="A0AAV5GSK4"/>
<feature type="region of interest" description="Disordered" evidence="1">
    <location>
        <begin position="1"/>
        <end position="52"/>
    </location>
</feature>
<reference evidence="3 4" key="1">
    <citation type="submission" date="2021-12" db="EMBL/GenBank/DDBJ databases">
        <title>High titer production of polyol ester of fatty acids by Rhodotorula paludigena BS15 towards product separation-free biomass refinery.</title>
        <authorList>
            <person name="Mano J."/>
            <person name="Ono H."/>
            <person name="Tanaka T."/>
            <person name="Naito K."/>
            <person name="Sushida H."/>
            <person name="Ike M."/>
            <person name="Tokuyasu K."/>
            <person name="Kitaoka M."/>
        </authorList>
    </citation>
    <scope>NUCLEOTIDE SEQUENCE [LARGE SCALE GENOMIC DNA]</scope>
    <source>
        <strain evidence="3 4">BS15</strain>
    </source>
</reference>
<dbReference type="InterPro" id="IPR010699">
    <property type="entry name" value="DUF1275"/>
</dbReference>
<keyword evidence="2" id="KW-0812">Transmembrane</keyword>
<dbReference type="PANTHER" id="PTHR37488">
    <property type="entry name" value="DUF1275 DOMAIN-CONTAINING PROTEIN"/>
    <property type="match status" value="1"/>
</dbReference>
<protein>
    <recommendedName>
        <fullName evidence="5">DUF1275 domain protein</fullName>
    </recommendedName>
</protein>
<feature type="transmembrane region" description="Helical" evidence="2">
    <location>
        <begin position="69"/>
        <end position="91"/>
    </location>
</feature>
<feature type="compositionally biased region" description="Low complexity" evidence="1">
    <location>
        <begin position="28"/>
        <end position="41"/>
    </location>
</feature>
<evidence type="ECO:0008006" key="5">
    <source>
        <dbReference type="Google" id="ProtNLM"/>
    </source>
</evidence>
<proteinExistence type="predicted"/>
<feature type="transmembrane region" description="Helical" evidence="2">
    <location>
        <begin position="276"/>
        <end position="295"/>
    </location>
</feature>
<gene>
    <name evidence="3" type="ORF">Rhopal_006260-T1</name>
</gene>
<keyword evidence="2" id="KW-0472">Membrane</keyword>
<organism evidence="3 4">
    <name type="scientific">Rhodotorula paludigena</name>
    <dbReference type="NCBI Taxonomy" id="86838"/>
    <lineage>
        <taxon>Eukaryota</taxon>
        <taxon>Fungi</taxon>
        <taxon>Dikarya</taxon>
        <taxon>Basidiomycota</taxon>
        <taxon>Pucciniomycotina</taxon>
        <taxon>Microbotryomycetes</taxon>
        <taxon>Sporidiobolales</taxon>
        <taxon>Sporidiobolaceae</taxon>
        <taxon>Rhodotorula</taxon>
    </lineage>
</organism>
<name>A0AAV5GSK4_9BASI</name>
<feature type="transmembrane region" description="Helical" evidence="2">
    <location>
        <begin position="149"/>
        <end position="169"/>
    </location>
</feature>
<evidence type="ECO:0000313" key="3">
    <source>
        <dbReference type="EMBL" id="GJN93213.1"/>
    </source>
</evidence>
<evidence type="ECO:0000313" key="4">
    <source>
        <dbReference type="Proteomes" id="UP001342314"/>
    </source>
</evidence>
<evidence type="ECO:0000256" key="1">
    <source>
        <dbReference type="SAM" id="MobiDB-lite"/>
    </source>
</evidence>
<feature type="compositionally biased region" description="Basic and acidic residues" evidence="1">
    <location>
        <begin position="1"/>
        <end position="20"/>
    </location>
</feature>
<keyword evidence="2" id="KW-1133">Transmembrane helix</keyword>
<accession>A0AAV5GSK4</accession>
<dbReference type="Proteomes" id="UP001342314">
    <property type="component" value="Unassembled WGS sequence"/>
</dbReference>
<dbReference type="EMBL" id="BQKY01000013">
    <property type="protein sequence ID" value="GJN93213.1"/>
    <property type="molecule type" value="Genomic_DNA"/>
</dbReference>
<dbReference type="Pfam" id="PF06912">
    <property type="entry name" value="DUF1275"/>
    <property type="match status" value="1"/>
</dbReference>
<keyword evidence="4" id="KW-1185">Reference proteome</keyword>
<evidence type="ECO:0000256" key="2">
    <source>
        <dbReference type="SAM" id="Phobius"/>
    </source>
</evidence>
<dbReference type="PANTHER" id="PTHR37488:SF2">
    <property type="entry name" value="DUF1275 DOMAIN-CONTAINING PROTEIN"/>
    <property type="match status" value="1"/>
</dbReference>
<feature type="transmembrane region" description="Helical" evidence="2">
    <location>
        <begin position="252"/>
        <end position="270"/>
    </location>
</feature>
<sequence length="301" mass="32076">MATEARPRDRRSVDTKHSEHTPSATDSASAAEGSAPVLAAAPAPPPPAPRTASSFLMQNIDMGQTLWQLLSYCFLTGFTCGPTFLACYVWAGFQTGNLVQCGLAVARLFGSNDLTFHKADQQALTSLLSFLVGTSVGRIGDKVGPKRRWWIMVATFIMALETMAAALCAHYSGEESIAQYRTEGSWRSATGMAALGFASAALGLQGIVSKVHNSRLTSQLGTTVVLTTVWVELVNDPALFARRLVKTRDHRVLGVFFTFLGGMCSAGLVWGSSSAVAFGVGAGLRIISMLSWLLVPGEKPK</sequence>
<comment type="caution">
    <text evidence="3">The sequence shown here is derived from an EMBL/GenBank/DDBJ whole genome shotgun (WGS) entry which is preliminary data.</text>
</comment>